<feature type="transmembrane region" description="Helical" evidence="1">
    <location>
        <begin position="9"/>
        <end position="35"/>
    </location>
</feature>
<evidence type="ECO:0008006" key="4">
    <source>
        <dbReference type="Google" id="ProtNLM"/>
    </source>
</evidence>
<proteinExistence type="predicted"/>
<keyword evidence="3" id="KW-1185">Reference proteome</keyword>
<dbReference type="AlphaFoldDB" id="A0A7W9AF85"/>
<keyword evidence="1" id="KW-1133">Transmembrane helix</keyword>
<feature type="transmembrane region" description="Helical" evidence="1">
    <location>
        <begin position="115"/>
        <end position="133"/>
    </location>
</feature>
<dbReference type="EMBL" id="JACIJC010000001">
    <property type="protein sequence ID" value="MBB5684384.1"/>
    <property type="molecule type" value="Genomic_DNA"/>
</dbReference>
<keyword evidence="1" id="KW-0472">Membrane</keyword>
<feature type="transmembrane region" description="Helical" evidence="1">
    <location>
        <begin position="55"/>
        <end position="72"/>
    </location>
</feature>
<comment type="caution">
    <text evidence="2">The sequence shown here is derived from an EMBL/GenBank/DDBJ whole genome shotgun (WGS) entry which is preliminary data.</text>
</comment>
<evidence type="ECO:0000313" key="2">
    <source>
        <dbReference type="EMBL" id="MBB5684384.1"/>
    </source>
</evidence>
<organism evidence="2 3">
    <name type="scientific">Sphingobium boeckii</name>
    <dbReference type="NCBI Taxonomy" id="1082345"/>
    <lineage>
        <taxon>Bacteria</taxon>
        <taxon>Pseudomonadati</taxon>
        <taxon>Pseudomonadota</taxon>
        <taxon>Alphaproteobacteria</taxon>
        <taxon>Sphingomonadales</taxon>
        <taxon>Sphingomonadaceae</taxon>
        <taxon>Sphingobium</taxon>
    </lineage>
</organism>
<accession>A0A7W9AF85</accession>
<evidence type="ECO:0000313" key="3">
    <source>
        <dbReference type="Proteomes" id="UP000549617"/>
    </source>
</evidence>
<dbReference type="Proteomes" id="UP000549617">
    <property type="component" value="Unassembled WGS sequence"/>
</dbReference>
<gene>
    <name evidence="2" type="ORF">FHS49_000375</name>
</gene>
<name>A0A7W9AF85_9SPHN</name>
<keyword evidence="1" id="KW-0812">Transmembrane</keyword>
<sequence length="143" mass="14799">MNARIIRNAILIAIAATILTIIALVIWLAIYAAAIDPGHQLAFYGAYATDNGAKLGLIVSVPIFLGAGWLIGRSASTKIDGAKRGALVAGIYILIDLVPAVLFRGAEQTDAQPLITGYVAVMVSAVIGGWLAAGRSTTVEPTP</sequence>
<evidence type="ECO:0000256" key="1">
    <source>
        <dbReference type="SAM" id="Phobius"/>
    </source>
</evidence>
<feature type="transmembrane region" description="Helical" evidence="1">
    <location>
        <begin position="84"/>
        <end position="103"/>
    </location>
</feature>
<dbReference type="RefSeq" id="WP_184014646.1">
    <property type="nucleotide sequence ID" value="NZ_JACIJC010000001.1"/>
</dbReference>
<protein>
    <recommendedName>
        <fullName evidence="4">DUF1761 domain-containing protein</fullName>
    </recommendedName>
</protein>
<reference evidence="2 3" key="1">
    <citation type="submission" date="2020-08" db="EMBL/GenBank/DDBJ databases">
        <title>Genomic Encyclopedia of Type Strains, Phase IV (KMG-IV): sequencing the most valuable type-strain genomes for metagenomic binning, comparative biology and taxonomic classification.</title>
        <authorList>
            <person name="Goeker M."/>
        </authorList>
    </citation>
    <scope>NUCLEOTIDE SEQUENCE [LARGE SCALE GENOMIC DNA]</scope>
    <source>
        <strain evidence="2 3">DSM 25079</strain>
    </source>
</reference>